<dbReference type="RefSeq" id="XP_038056118.1">
    <property type="nucleotide sequence ID" value="XM_038200190.1"/>
</dbReference>
<name>A0A913ZWU3_PATMI</name>
<reference evidence="2" key="1">
    <citation type="submission" date="2022-11" db="UniProtKB">
        <authorList>
            <consortium name="EnsemblMetazoa"/>
        </authorList>
    </citation>
    <scope>IDENTIFICATION</scope>
</reference>
<evidence type="ECO:0000256" key="1">
    <source>
        <dbReference type="SAM" id="MobiDB-lite"/>
    </source>
</evidence>
<feature type="compositionally biased region" description="Basic and acidic residues" evidence="1">
    <location>
        <begin position="129"/>
        <end position="138"/>
    </location>
</feature>
<evidence type="ECO:0000313" key="3">
    <source>
        <dbReference type="Proteomes" id="UP000887568"/>
    </source>
</evidence>
<sequence length="147" mass="16880">MSKTIPVAKKKRERKSPCLTFEQNAKRQKSSEPPSCEQMNLTAPANKAIERAGNPEVPVPSKNPISSDDESMGSKSDIENEEIEDPIEHQAVKEIEDEMEVQSTGEEIDRKVKPKKARLSQTQYILRDQNPHKQDDRRLKRYPNLKR</sequence>
<dbReference type="Proteomes" id="UP000887568">
    <property type="component" value="Unplaced"/>
</dbReference>
<organism evidence="2 3">
    <name type="scientific">Patiria miniata</name>
    <name type="common">Bat star</name>
    <name type="synonym">Asterina miniata</name>
    <dbReference type="NCBI Taxonomy" id="46514"/>
    <lineage>
        <taxon>Eukaryota</taxon>
        <taxon>Metazoa</taxon>
        <taxon>Echinodermata</taxon>
        <taxon>Eleutherozoa</taxon>
        <taxon>Asterozoa</taxon>
        <taxon>Asteroidea</taxon>
        <taxon>Valvatacea</taxon>
        <taxon>Valvatida</taxon>
        <taxon>Asterinidae</taxon>
        <taxon>Patiria</taxon>
    </lineage>
</organism>
<protein>
    <submittedName>
        <fullName evidence="2">Uncharacterized protein</fullName>
    </submittedName>
</protein>
<proteinExistence type="predicted"/>
<evidence type="ECO:0000313" key="2">
    <source>
        <dbReference type="EnsemblMetazoa" id="XP_038056118.1"/>
    </source>
</evidence>
<keyword evidence="3" id="KW-1185">Reference proteome</keyword>
<dbReference type="GeneID" id="119728079"/>
<dbReference type="AlphaFoldDB" id="A0A913ZWU3"/>
<dbReference type="EnsemblMetazoa" id="XM_038200190.1">
    <property type="protein sequence ID" value="XP_038056118.1"/>
    <property type="gene ID" value="LOC119728079"/>
</dbReference>
<accession>A0A913ZWU3</accession>
<feature type="region of interest" description="Disordered" evidence="1">
    <location>
        <begin position="1"/>
        <end position="147"/>
    </location>
</feature>
<feature type="compositionally biased region" description="Polar residues" evidence="1">
    <location>
        <begin position="31"/>
        <end position="43"/>
    </location>
</feature>